<evidence type="ECO:0000259" key="1">
    <source>
        <dbReference type="SMART" id="SM01235"/>
    </source>
</evidence>
<dbReference type="Proteomes" id="UP001485459">
    <property type="component" value="Chromosome"/>
</dbReference>
<dbReference type="InterPro" id="IPR025992">
    <property type="entry name" value="Haem-bd"/>
</dbReference>
<evidence type="ECO:0000313" key="2">
    <source>
        <dbReference type="EMBL" id="WZN40709.1"/>
    </source>
</evidence>
<dbReference type="EMBL" id="CP149822">
    <property type="protein sequence ID" value="WZN40709.1"/>
    <property type="molecule type" value="Genomic_DNA"/>
</dbReference>
<dbReference type="SMART" id="SM01235">
    <property type="entry name" value="Haem_bd"/>
    <property type="match status" value="1"/>
</dbReference>
<evidence type="ECO:0000313" key="3">
    <source>
        <dbReference type="Proteomes" id="UP001485459"/>
    </source>
</evidence>
<proteinExistence type="predicted"/>
<dbReference type="Pfam" id="PF14376">
    <property type="entry name" value="Haem_bd"/>
    <property type="match status" value="1"/>
</dbReference>
<reference evidence="3" key="1">
    <citation type="submission" date="2024-03" db="EMBL/GenBank/DDBJ databases">
        <title>Chitinophaga horti sp. nov., isolated from garden soil.</title>
        <authorList>
            <person name="Lee D.S."/>
            <person name="Han D.M."/>
            <person name="Baek J.H."/>
            <person name="Choi D.G."/>
            <person name="Jeon J.H."/>
            <person name="Jeon C.O."/>
        </authorList>
    </citation>
    <scope>NUCLEOTIDE SEQUENCE [LARGE SCALE GENOMIC DNA]</scope>
    <source>
        <strain evidence="3">GPA1</strain>
    </source>
</reference>
<protein>
    <submittedName>
        <fullName evidence="2">Heme-binding domain-containing protein</fullName>
    </submittedName>
</protein>
<organism evidence="2 3">
    <name type="scientific">Chitinophaga pollutisoli</name>
    <dbReference type="NCBI Taxonomy" id="3133966"/>
    <lineage>
        <taxon>Bacteria</taxon>
        <taxon>Pseudomonadati</taxon>
        <taxon>Bacteroidota</taxon>
        <taxon>Chitinophagia</taxon>
        <taxon>Chitinophagales</taxon>
        <taxon>Chitinophagaceae</taxon>
        <taxon>Chitinophaga</taxon>
    </lineage>
</organism>
<feature type="domain" description="Haem-binding" evidence="1">
    <location>
        <begin position="12"/>
        <end position="148"/>
    </location>
</feature>
<keyword evidence="3" id="KW-1185">Reference proteome</keyword>
<accession>A0ABZ2YMQ8</accession>
<name>A0ABZ2YMQ8_9BACT</name>
<gene>
    <name evidence="2" type="ORF">WJU16_22355</name>
</gene>
<dbReference type="RefSeq" id="WP_126247921.1">
    <property type="nucleotide sequence ID" value="NZ_CP149822.1"/>
</dbReference>
<sequence length="150" mass="17734">MKYLRYLLLMLLFGFIVIQFFPPARNQSGDVISSEDVTMLYSMPDEVRTILKNSCYDCHSNNTRYPWYVKIQPVGWFMAGHIKHGKEELNFNEFGTYSVKRRRNKLKRMKEQVEEDKMPLKSYTLMHADAKLSEHQKSTLISWIDSVSVK</sequence>